<protein>
    <recommendedName>
        <fullName evidence="2">FCP1 homology domain-containing protein</fullName>
    </recommendedName>
</protein>
<dbReference type="AlphaFoldDB" id="A0AAD3DWR9"/>
<feature type="region of interest" description="Disordered" evidence="1">
    <location>
        <begin position="39"/>
        <end position="72"/>
    </location>
</feature>
<dbReference type="SUPFAM" id="SSF56784">
    <property type="entry name" value="HAD-like"/>
    <property type="match status" value="1"/>
</dbReference>
<dbReference type="PANTHER" id="PTHR12210">
    <property type="entry name" value="DULLARD PROTEIN PHOSPHATASE"/>
    <property type="match status" value="1"/>
</dbReference>
<dbReference type="InterPro" id="IPR023214">
    <property type="entry name" value="HAD_sf"/>
</dbReference>
<dbReference type="SMART" id="SM00577">
    <property type="entry name" value="CPDc"/>
    <property type="match status" value="1"/>
</dbReference>
<dbReference type="InterPro" id="IPR004274">
    <property type="entry name" value="FCP1_dom"/>
</dbReference>
<organism evidence="3 4">
    <name type="scientific">Astrephomene gubernaculifera</name>
    <dbReference type="NCBI Taxonomy" id="47775"/>
    <lineage>
        <taxon>Eukaryota</taxon>
        <taxon>Viridiplantae</taxon>
        <taxon>Chlorophyta</taxon>
        <taxon>core chlorophytes</taxon>
        <taxon>Chlorophyceae</taxon>
        <taxon>CS clade</taxon>
        <taxon>Chlamydomonadales</taxon>
        <taxon>Astrephomenaceae</taxon>
        <taxon>Astrephomene</taxon>
    </lineage>
</organism>
<evidence type="ECO:0000256" key="1">
    <source>
        <dbReference type="SAM" id="MobiDB-lite"/>
    </source>
</evidence>
<feature type="compositionally biased region" description="Acidic residues" evidence="1">
    <location>
        <begin position="332"/>
        <end position="341"/>
    </location>
</feature>
<feature type="domain" description="FCP1 homology" evidence="2">
    <location>
        <begin position="83"/>
        <end position="251"/>
    </location>
</feature>
<name>A0AAD3DWR9_9CHLO</name>
<dbReference type="Proteomes" id="UP001054857">
    <property type="component" value="Unassembled WGS sequence"/>
</dbReference>
<feature type="compositionally biased region" description="Low complexity" evidence="1">
    <location>
        <begin position="364"/>
        <end position="376"/>
    </location>
</feature>
<evidence type="ECO:0000313" key="4">
    <source>
        <dbReference type="Proteomes" id="UP001054857"/>
    </source>
</evidence>
<dbReference type="Pfam" id="PF03031">
    <property type="entry name" value="NIF"/>
    <property type="match status" value="1"/>
</dbReference>
<feature type="region of interest" description="Disordered" evidence="1">
    <location>
        <begin position="299"/>
        <end position="387"/>
    </location>
</feature>
<accession>A0AAD3DWR9</accession>
<proteinExistence type="predicted"/>
<comment type="caution">
    <text evidence="3">The sequence shown here is derived from an EMBL/GenBank/DDBJ whole genome shotgun (WGS) entry which is preliminary data.</text>
</comment>
<sequence>MTTILDDCGHHCLLHDGQTTLFESLPPFHDDLAEEVAAEDLSLSPSPDSVDETQGASGSSLPATPAERPGTFCPSSLPLPPASCPNRATLVLDLDGTLIASEELNSPNSTYLWNPQPGARAPDYEAMGRRVWLRPGVREFLVAVRPHFEIVLFTAATQNWAAAAIEQLDPSAYLFDVMLHRDHTTSDLMWDYVKDLSRLGRDLARTVIVDDNPLMFMYQPDNALHIGAYEAATAGGPDNVLERVAEVLISQVAVAEDVREVLGPMASAKSCITSTVSAAPAAATAAVATDAAAVAAGAPTDTSTSAGEGEDPHAAADQGCTPAGCSGPEAMVCDDDADSDGSSEQQSGCEAEEEEEVDEDEQQEQQQHGEQLQQQQYHHDAGHPSDCTIQCTEAADQEEEDYDWDNDSEGGEAFDEHGAAARLGADVEGSGSHTPCHRPHHARQQEQNDADLAVAVALETHESLAADEAGTVAAVAAAAVVVEEQSYHSSEDFEALMEDAIAEYDSDAYEGPYHRDDYKESFYEAPALHAAGCELDAEDVEAPVATAPTVVVDVARHGCKRGRDGSDSDASSAGGRLFSDAACDAPPSRRLCLGCHDPSCVENHIRASADTQVTAVL</sequence>
<dbReference type="InterPro" id="IPR036412">
    <property type="entry name" value="HAD-like_sf"/>
</dbReference>
<gene>
    <name evidence="3" type="ORF">Agub_g8783</name>
</gene>
<reference evidence="3 4" key="1">
    <citation type="journal article" date="2021" name="Sci. Rep.">
        <title>Genome sequencing of the multicellular alga Astrephomene provides insights into convergent evolution of germ-soma differentiation.</title>
        <authorList>
            <person name="Yamashita S."/>
            <person name="Yamamoto K."/>
            <person name="Matsuzaki R."/>
            <person name="Suzuki S."/>
            <person name="Yamaguchi H."/>
            <person name="Hirooka S."/>
            <person name="Minakuchi Y."/>
            <person name="Miyagishima S."/>
            <person name="Kawachi M."/>
            <person name="Toyoda A."/>
            <person name="Nozaki H."/>
        </authorList>
    </citation>
    <scope>NUCLEOTIDE SEQUENCE [LARGE SCALE GENOMIC DNA]</scope>
    <source>
        <strain evidence="3 4">NIES-4017</strain>
    </source>
</reference>
<feature type="region of interest" description="Disordered" evidence="1">
    <location>
        <begin position="425"/>
        <end position="447"/>
    </location>
</feature>
<feature type="compositionally biased region" description="Acidic residues" evidence="1">
    <location>
        <begin position="350"/>
        <end position="363"/>
    </location>
</feature>
<dbReference type="InterPro" id="IPR050365">
    <property type="entry name" value="TIM50"/>
</dbReference>
<feature type="compositionally biased region" description="Polar residues" evidence="1">
    <location>
        <begin position="52"/>
        <end position="62"/>
    </location>
</feature>
<dbReference type="PROSITE" id="PS50969">
    <property type="entry name" value="FCP1"/>
    <property type="match status" value="1"/>
</dbReference>
<dbReference type="CDD" id="cd07521">
    <property type="entry name" value="HAD_FCP1-like"/>
    <property type="match status" value="1"/>
</dbReference>
<evidence type="ECO:0000313" key="3">
    <source>
        <dbReference type="EMBL" id="GFR47191.1"/>
    </source>
</evidence>
<keyword evidence="4" id="KW-1185">Reference proteome</keyword>
<evidence type="ECO:0000259" key="2">
    <source>
        <dbReference type="PROSITE" id="PS50969"/>
    </source>
</evidence>
<dbReference type="EMBL" id="BMAR01000017">
    <property type="protein sequence ID" value="GFR47191.1"/>
    <property type="molecule type" value="Genomic_DNA"/>
</dbReference>
<dbReference type="Gene3D" id="3.40.50.1000">
    <property type="entry name" value="HAD superfamily/HAD-like"/>
    <property type="match status" value="1"/>
</dbReference>